<feature type="compositionally biased region" description="Gly residues" evidence="5">
    <location>
        <begin position="391"/>
        <end position="403"/>
    </location>
</feature>
<dbReference type="SUPFAM" id="SSF47769">
    <property type="entry name" value="SAM/Pointed domain"/>
    <property type="match status" value="1"/>
</dbReference>
<dbReference type="InterPro" id="IPR013761">
    <property type="entry name" value="SAM/pointed_sf"/>
</dbReference>
<dbReference type="PANTHER" id="PTHR22998">
    <property type="entry name" value="SARM1"/>
    <property type="match status" value="1"/>
</dbReference>
<dbReference type="GO" id="GO:0003953">
    <property type="term" value="F:NAD+ nucleosidase activity"/>
    <property type="evidence" value="ECO:0007669"/>
    <property type="project" value="InterPro"/>
</dbReference>
<dbReference type="EMBL" id="BRXU01000015">
    <property type="protein sequence ID" value="GLC56411.1"/>
    <property type="molecule type" value="Genomic_DNA"/>
</dbReference>
<feature type="compositionally biased region" description="Polar residues" evidence="5">
    <location>
        <begin position="327"/>
        <end position="339"/>
    </location>
</feature>
<feature type="region of interest" description="Disordered" evidence="5">
    <location>
        <begin position="822"/>
        <end position="891"/>
    </location>
</feature>
<sequence>MTGVRTGLPQSGLDETGDFTGASSGISGYHLSSGAGTGEPHGLSSASRLDASGFDGNASIAYSDATSDQPSKARSSRPARSTTSDRSTVALSQSNLASSAVGKSSGAAADEDGGDDKSSSERGGRTDDGSEESSSEESSSEESASVSGSVAVSERSAASKLCTPASRSQRTTGAGDNRLASEANFGLGGADDDAASAISSKSSSVAHPYRSPSLTSGHGHGSKLVSESSLGRSMAVGDDDNGSVAASAKHGSKPKSSPAPSSRRAPSGTGGDGSGSRAGSDLAFSGFSMGPSGKSTGAAEDDNESVVAATDRRSPAPSSQRAPSASGGTNPAGGSSRKPTVSGGVSGYISNDDESSPSPSAPATRRRSSFASSLRQSVASHKTASPSGSEDGYGSGGAGGGTEADGEGTSTGAGLSQSRVGDDATSTRSGYSAATSANKGGRSGLSGVSGRSGRSTAPSSHTVESASSSKSSTSKATKSTGVAKTEEYGEDNFEEEEVVDDDGDSEEEEAAAASTSAAMSESVAAATSMASGRGGGGRAAASSKRSTSASGGDRSQSRQSTRNGATAAAASSAAGYSQDFDMPSASGRHSPTSGSIAPGRDAASAVAEDDGVGSSISAGIARRGAAHHQTVSVSGSIFQPPPSDGATPSSRGGRGGGSVFRRLPADAPDDDAEPQGSGSSGFTQPGDNAGDWNEGAVRVAAPGAPRPRPGAEASMVTAVAGARSRPMSAAPRDRQAALLDGLIRKHPATWDTVDVATWVDFLGLGQYRRRFLHHCIDGRLLLRLNDAQLKSDLGIGPMGHRCAILDAAANLIKNYKEAQRDRAAAGDDDDGTADGRHEFQRSTTAPRARPASARPGALSTAPPPPPGGAARRPASASRSVIPPDPFLGPAMGKQTVYEQRAKLLFELDRAQARAEQHRALADQLRHTAALSTDEVAHIRGLLVDIENKNRAAFELSGGVDSGARIPWRHVGNGTKHNNWNPERFARPGDPESVDMTFQPRTNAESRKIVGGGEYGENSGAVNSFLDRLNNDLRKREQTRKELEKRYYSDGSSPQTQAEQDFALVSEQLSSRLRVGLDKDPAEYDGQINEALDKLQSSESWREAGLRDGPIRAAKGPAKIAAFASALRSLCFMERYRSDLKSKSSRMQHLEKKWVHQTLGAQYLPGGKDKDDLEEAVKFFVLLGWRDGDGSPSEEAIEPYMLDRLLERALEYRKRFDAWWERVRDKPEERAAGFKCDVNWFSSPWDADGLAALMAAEMKRMGDPASGTAPPGGGGGGGSMDFVEFTVGLLGKCREDDLRRLMSLSAKSKRLGVYRAIRTQKFIEFTQRDLEERDRKIRQAYNALAPARRRIEPSRIEGFFERLVDDAAKRRAKAEKIEHDKVQREKEILASSVMYGRLRSSR</sequence>
<feature type="compositionally biased region" description="Basic and acidic residues" evidence="5">
    <location>
        <begin position="115"/>
        <end position="128"/>
    </location>
</feature>
<dbReference type="InterPro" id="IPR001660">
    <property type="entry name" value="SAM"/>
</dbReference>
<feature type="compositionally biased region" description="Polar residues" evidence="5">
    <location>
        <begin position="676"/>
        <end position="686"/>
    </location>
</feature>
<feature type="compositionally biased region" description="Low complexity" evidence="5">
    <location>
        <begin position="445"/>
        <end position="483"/>
    </location>
</feature>
<feature type="compositionally biased region" description="Polar residues" evidence="5">
    <location>
        <begin position="165"/>
        <end position="174"/>
    </location>
</feature>
<dbReference type="Gene3D" id="1.10.150.50">
    <property type="entry name" value="Transcription Factor, Ets-1"/>
    <property type="match status" value="1"/>
</dbReference>
<comment type="subcellular location">
    <subcellularLocation>
        <location evidence="1">Cytoplasm</location>
    </subcellularLocation>
</comment>
<feature type="compositionally biased region" description="Low complexity" evidence="5">
    <location>
        <begin position="141"/>
        <end position="159"/>
    </location>
</feature>
<evidence type="ECO:0000256" key="5">
    <source>
        <dbReference type="SAM" id="MobiDB-lite"/>
    </source>
</evidence>
<dbReference type="PANTHER" id="PTHR22998:SF1">
    <property type="entry name" value="NAD(+) HYDROLASE SARM1"/>
    <property type="match status" value="1"/>
</dbReference>
<evidence type="ECO:0000313" key="7">
    <source>
        <dbReference type="EMBL" id="GLC56411.1"/>
    </source>
</evidence>
<name>A0A9W6BQA2_9CHLO</name>
<keyword evidence="8" id="KW-1185">Reference proteome</keyword>
<dbReference type="SMART" id="SM00454">
    <property type="entry name" value="SAM"/>
    <property type="match status" value="1"/>
</dbReference>
<feature type="compositionally biased region" description="Low complexity" evidence="5">
    <location>
        <begin position="511"/>
        <end position="531"/>
    </location>
</feature>
<dbReference type="Pfam" id="PF00536">
    <property type="entry name" value="SAM_1"/>
    <property type="match status" value="1"/>
</dbReference>
<feature type="compositionally biased region" description="Low complexity" evidence="5">
    <location>
        <begin position="565"/>
        <end position="574"/>
    </location>
</feature>
<evidence type="ECO:0000256" key="2">
    <source>
        <dbReference type="ARBA" id="ARBA00022490"/>
    </source>
</evidence>
<keyword evidence="2" id="KW-0963">Cytoplasm</keyword>
<dbReference type="Proteomes" id="UP001165080">
    <property type="component" value="Unassembled WGS sequence"/>
</dbReference>
<feature type="compositionally biased region" description="Low complexity" evidence="5">
    <location>
        <begin position="539"/>
        <end position="552"/>
    </location>
</feature>
<feature type="region of interest" description="Disordered" evidence="5">
    <location>
        <begin position="973"/>
        <end position="996"/>
    </location>
</feature>
<comment type="caution">
    <text evidence="7">The sequence shown here is derived from an EMBL/GenBank/DDBJ whole genome shotgun (WGS) entry which is preliminary data.</text>
</comment>
<evidence type="ECO:0000313" key="8">
    <source>
        <dbReference type="Proteomes" id="UP001165080"/>
    </source>
</evidence>
<feature type="compositionally biased region" description="Acidic residues" evidence="5">
    <location>
        <begin position="488"/>
        <end position="510"/>
    </location>
</feature>
<dbReference type="GO" id="GO:0005737">
    <property type="term" value="C:cytoplasm"/>
    <property type="evidence" value="ECO:0007669"/>
    <property type="project" value="UniProtKB-SubCell"/>
</dbReference>
<feature type="compositionally biased region" description="Low complexity" evidence="5">
    <location>
        <begin position="356"/>
        <end position="380"/>
    </location>
</feature>
<dbReference type="CDD" id="cd09487">
    <property type="entry name" value="SAM_superfamily"/>
    <property type="match status" value="1"/>
</dbReference>
<dbReference type="PROSITE" id="PS50105">
    <property type="entry name" value="SAM_DOMAIN"/>
    <property type="match status" value="1"/>
</dbReference>
<dbReference type="InterPro" id="IPR039184">
    <property type="entry name" value="SARM1"/>
</dbReference>
<feature type="compositionally biased region" description="Acidic residues" evidence="5">
    <location>
        <begin position="129"/>
        <end position="140"/>
    </location>
</feature>
<organism evidence="7 8">
    <name type="scientific">Pleodorina starrii</name>
    <dbReference type="NCBI Taxonomy" id="330485"/>
    <lineage>
        <taxon>Eukaryota</taxon>
        <taxon>Viridiplantae</taxon>
        <taxon>Chlorophyta</taxon>
        <taxon>core chlorophytes</taxon>
        <taxon>Chlorophyceae</taxon>
        <taxon>CS clade</taxon>
        <taxon>Chlamydomonadales</taxon>
        <taxon>Volvocaceae</taxon>
        <taxon>Pleodorina</taxon>
    </lineage>
</organism>
<feature type="compositionally biased region" description="Low complexity" evidence="5">
    <location>
        <begin position="195"/>
        <end position="206"/>
    </location>
</feature>
<feature type="compositionally biased region" description="Low complexity" evidence="5">
    <location>
        <begin position="70"/>
        <end position="88"/>
    </location>
</feature>
<proteinExistence type="predicted"/>
<feature type="compositionally biased region" description="Low complexity" evidence="5">
    <location>
        <begin position="868"/>
        <end position="881"/>
    </location>
</feature>
<dbReference type="GO" id="GO:0034128">
    <property type="term" value="P:negative regulation of MyD88-independent toll-like receptor signaling pathway"/>
    <property type="evidence" value="ECO:0007669"/>
    <property type="project" value="InterPro"/>
</dbReference>
<keyword evidence="3" id="KW-0677">Repeat</keyword>
<feature type="compositionally biased region" description="Low complexity" evidence="5">
    <location>
        <begin position="97"/>
        <end position="108"/>
    </location>
</feature>
<feature type="compositionally biased region" description="Polar residues" evidence="5">
    <location>
        <begin position="415"/>
        <end position="438"/>
    </location>
</feature>
<accession>A0A9W6BQA2</accession>
<evidence type="ECO:0000256" key="4">
    <source>
        <dbReference type="ARBA" id="ARBA00022801"/>
    </source>
</evidence>
<evidence type="ECO:0000256" key="3">
    <source>
        <dbReference type="ARBA" id="ARBA00022737"/>
    </source>
</evidence>
<feature type="compositionally biased region" description="Low complexity" evidence="5">
    <location>
        <begin position="245"/>
        <end position="267"/>
    </location>
</feature>
<dbReference type="GO" id="GO:0048678">
    <property type="term" value="P:response to axon injury"/>
    <property type="evidence" value="ECO:0007669"/>
    <property type="project" value="InterPro"/>
</dbReference>
<feature type="compositionally biased region" description="Polar residues" evidence="5">
    <location>
        <begin position="553"/>
        <end position="564"/>
    </location>
</feature>
<evidence type="ECO:0000259" key="6">
    <source>
        <dbReference type="PROSITE" id="PS50105"/>
    </source>
</evidence>
<dbReference type="GO" id="GO:0035591">
    <property type="term" value="F:signaling adaptor activity"/>
    <property type="evidence" value="ECO:0007669"/>
    <property type="project" value="InterPro"/>
</dbReference>
<gene>
    <name evidence="7" type="primary">PLEST003790</name>
    <name evidence="7" type="ORF">PLESTB_001102000</name>
</gene>
<reference evidence="7 8" key="1">
    <citation type="journal article" date="2023" name="Commun. Biol.">
        <title>Reorganization of the ancestral sex-determining regions during the evolution of trioecy in Pleodorina starrii.</title>
        <authorList>
            <person name="Takahashi K."/>
            <person name="Suzuki S."/>
            <person name="Kawai-Toyooka H."/>
            <person name="Yamamoto K."/>
            <person name="Hamaji T."/>
            <person name="Ootsuki R."/>
            <person name="Yamaguchi H."/>
            <person name="Kawachi M."/>
            <person name="Higashiyama T."/>
            <person name="Nozaki H."/>
        </authorList>
    </citation>
    <scope>NUCLEOTIDE SEQUENCE [LARGE SCALE GENOMIC DNA]</scope>
    <source>
        <strain evidence="7 8">NIES-4479</strain>
    </source>
</reference>
<keyword evidence="4" id="KW-0378">Hydrolase</keyword>
<feature type="region of interest" description="Disordered" evidence="5">
    <location>
        <begin position="1"/>
        <end position="694"/>
    </location>
</feature>
<protein>
    <recommendedName>
        <fullName evidence="6">SAM domain-containing protein</fullName>
    </recommendedName>
</protein>
<feature type="domain" description="SAM" evidence="6">
    <location>
        <begin position="750"/>
        <end position="814"/>
    </location>
</feature>
<feature type="compositionally biased region" description="Low complexity" evidence="5">
    <location>
        <begin position="315"/>
        <end position="326"/>
    </location>
</feature>
<feature type="compositionally biased region" description="Low complexity" evidence="5">
    <location>
        <begin position="841"/>
        <end position="860"/>
    </location>
</feature>
<evidence type="ECO:0000256" key="1">
    <source>
        <dbReference type="ARBA" id="ARBA00004496"/>
    </source>
</evidence>